<keyword evidence="9" id="KW-1185">Reference proteome</keyword>
<organism evidence="8 9">
    <name type="scientific">Roseateles toxinivorans</name>
    <dbReference type="NCBI Taxonomy" id="270368"/>
    <lineage>
        <taxon>Bacteria</taxon>
        <taxon>Pseudomonadati</taxon>
        <taxon>Pseudomonadota</taxon>
        <taxon>Betaproteobacteria</taxon>
        <taxon>Burkholderiales</taxon>
        <taxon>Sphaerotilaceae</taxon>
        <taxon>Roseateles</taxon>
    </lineage>
</organism>
<dbReference type="PROSITE" id="PS50850">
    <property type="entry name" value="MFS"/>
    <property type="match status" value="1"/>
</dbReference>
<evidence type="ECO:0000313" key="8">
    <source>
        <dbReference type="EMBL" id="TDP73013.1"/>
    </source>
</evidence>
<accession>A0A4R6QQK4</accession>
<evidence type="ECO:0000313" key="9">
    <source>
        <dbReference type="Proteomes" id="UP000295361"/>
    </source>
</evidence>
<dbReference type="InParanoid" id="A0A4R6QQK4"/>
<dbReference type="Gene3D" id="1.20.1720.10">
    <property type="entry name" value="Multidrug resistance protein D"/>
    <property type="match status" value="1"/>
</dbReference>
<dbReference type="PANTHER" id="PTHR42718:SF9">
    <property type="entry name" value="MAJOR FACILITATOR SUPERFAMILY MULTIDRUG TRANSPORTER MFSC"/>
    <property type="match status" value="1"/>
</dbReference>
<dbReference type="InterPro" id="IPR011701">
    <property type="entry name" value="MFS"/>
</dbReference>
<dbReference type="AlphaFoldDB" id="A0A4R6QQK4"/>
<sequence>MNAASKDVPADVVKEKGGPALVWVLPGLALFTLASGLCGLAPSLGWLVAARGLQGLGAALMLALTMAFVGEAVPKARAGSAMGLLGSMSAVPKSAPRPRPD</sequence>
<feature type="transmembrane region" description="Helical" evidence="6">
    <location>
        <begin position="55"/>
        <end position="73"/>
    </location>
</feature>
<feature type="transmembrane region" description="Helical" evidence="6">
    <location>
        <begin position="21"/>
        <end position="49"/>
    </location>
</feature>
<gene>
    <name evidence="8" type="ORF">DES47_102759</name>
</gene>
<keyword evidence="3 6" id="KW-0812">Transmembrane</keyword>
<dbReference type="Proteomes" id="UP000295361">
    <property type="component" value="Unassembled WGS sequence"/>
</dbReference>
<proteinExistence type="predicted"/>
<dbReference type="InterPro" id="IPR036259">
    <property type="entry name" value="MFS_trans_sf"/>
</dbReference>
<dbReference type="PANTHER" id="PTHR42718">
    <property type="entry name" value="MAJOR FACILITATOR SUPERFAMILY MULTIDRUG TRANSPORTER MFSC"/>
    <property type="match status" value="1"/>
</dbReference>
<dbReference type="InterPro" id="IPR020846">
    <property type="entry name" value="MFS_dom"/>
</dbReference>
<protein>
    <submittedName>
        <fullName evidence="8">MFS transporter</fullName>
    </submittedName>
</protein>
<comment type="caution">
    <text evidence="8">The sequence shown here is derived from an EMBL/GenBank/DDBJ whole genome shotgun (WGS) entry which is preliminary data.</text>
</comment>
<evidence type="ECO:0000259" key="7">
    <source>
        <dbReference type="PROSITE" id="PS50850"/>
    </source>
</evidence>
<keyword evidence="2" id="KW-0813">Transport</keyword>
<feature type="domain" description="Major facilitator superfamily (MFS) profile" evidence="7">
    <location>
        <begin position="1"/>
        <end position="101"/>
    </location>
</feature>
<evidence type="ECO:0000256" key="2">
    <source>
        <dbReference type="ARBA" id="ARBA00022448"/>
    </source>
</evidence>
<evidence type="ECO:0000256" key="3">
    <source>
        <dbReference type="ARBA" id="ARBA00022692"/>
    </source>
</evidence>
<name>A0A4R6QQK4_9BURK</name>
<comment type="subcellular location">
    <subcellularLocation>
        <location evidence="1">Membrane</location>
        <topology evidence="1">Multi-pass membrane protein</topology>
    </subcellularLocation>
</comment>
<dbReference type="Pfam" id="PF07690">
    <property type="entry name" value="MFS_1"/>
    <property type="match status" value="1"/>
</dbReference>
<keyword evidence="4 6" id="KW-1133">Transmembrane helix</keyword>
<dbReference type="GO" id="GO:0022857">
    <property type="term" value="F:transmembrane transporter activity"/>
    <property type="evidence" value="ECO:0007669"/>
    <property type="project" value="InterPro"/>
</dbReference>
<dbReference type="EMBL" id="SNXS01000002">
    <property type="protein sequence ID" value="TDP73013.1"/>
    <property type="molecule type" value="Genomic_DNA"/>
</dbReference>
<evidence type="ECO:0000256" key="1">
    <source>
        <dbReference type="ARBA" id="ARBA00004141"/>
    </source>
</evidence>
<dbReference type="SUPFAM" id="SSF103473">
    <property type="entry name" value="MFS general substrate transporter"/>
    <property type="match status" value="1"/>
</dbReference>
<keyword evidence="5 6" id="KW-0472">Membrane</keyword>
<reference evidence="8 9" key="1">
    <citation type="submission" date="2019-03" db="EMBL/GenBank/DDBJ databases">
        <title>Genomic Encyclopedia of Type Strains, Phase IV (KMG-IV): sequencing the most valuable type-strain genomes for metagenomic binning, comparative biology and taxonomic classification.</title>
        <authorList>
            <person name="Goeker M."/>
        </authorList>
    </citation>
    <scope>NUCLEOTIDE SEQUENCE [LARGE SCALE GENOMIC DNA]</scope>
    <source>
        <strain evidence="8 9">DSM 16998</strain>
    </source>
</reference>
<evidence type="ECO:0000256" key="6">
    <source>
        <dbReference type="SAM" id="Phobius"/>
    </source>
</evidence>
<evidence type="ECO:0000256" key="5">
    <source>
        <dbReference type="ARBA" id="ARBA00023136"/>
    </source>
</evidence>
<dbReference type="RefSeq" id="WP_341800591.1">
    <property type="nucleotide sequence ID" value="NZ_SNXS01000002.1"/>
</dbReference>
<dbReference type="GO" id="GO:0016020">
    <property type="term" value="C:membrane"/>
    <property type="evidence" value="ECO:0007669"/>
    <property type="project" value="UniProtKB-SubCell"/>
</dbReference>
<evidence type="ECO:0000256" key="4">
    <source>
        <dbReference type="ARBA" id="ARBA00022989"/>
    </source>
</evidence>